<dbReference type="GeneID" id="23615418"/>
<dbReference type="AlphaFoldDB" id="A0A087SE48"/>
<evidence type="ECO:0000313" key="4">
    <source>
        <dbReference type="EMBL" id="KFM24002.1"/>
    </source>
</evidence>
<dbReference type="SMART" id="SM01413">
    <property type="entry name" value="Ribosomal_S19e"/>
    <property type="match status" value="1"/>
</dbReference>
<dbReference type="PANTHER" id="PTHR11710:SF0">
    <property type="entry name" value="40S RIBOSOMAL PROTEIN S19"/>
    <property type="match status" value="1"/>
</dbReference>
<dbReference type="InterPro" id="IPR001266">
    <property type="entry name" value="Ribosomal_eS19"/>
</dbReference>
<evidence type="ECO:0000313" key="7">
    <source>
        <dbReference type="Proteomes" id="UP000279271"/>
    </source>
</evidence>
<dbReference type="EMBL" id="KL662103">
    <property type="protein sequence ID" value="KFM24002.1"/>
    <property type="molecule type" value="Genomic_DNA"/>
</dbReference>
<dbReference type="Proteomes" id="UP000279271">
    <property type="component" value="Unassembled WGS sequence"/>
</dbReference>
<dbReference type="KEGG" id="apro:F751_4027"/>
<dbReference type="eggNOG" id="KOG3411">
    <property type="taxonomic scope" value="Eukaryota"/>
</dbReference>
<accession>A0A087SE48</accession>
<dbReference type="OrthoDB" id="428974at2759"/>
<dbReference type="GO" id="GO:0006412">
    <property type="term" value="P:translation"/>
    <property type="evidence" value="ECO:0007669"/>
    <property type="project" value="InterPro"/>
</dbReference>
<dbReference type="GO" id="GO:0022627">
    <property type="term" value="C:cytosolic small ribosomal subunit"/>
    <property type="evidence" value="ECO:0007669"/>
    <property type="project" value="TreeGrafter"/>
</dbReference>
<dbReference type="PANTHER" id="PTHR11710">
    <property type="entry name" value="40S RIBOSOMAL PROTEIN S19"/>
    <property type="match status" value="1"/>
</dbReference>
<keyword evidence="2 4" id="KW-0689">Ribosomal protein</keyword>
<evidence type="ECO:0000313" key="6">
    <source>
        <dbReference type="Proteomes" id="UP000028924"/>
    </source>
</evidence>
<sequence>MAEVVEERRSGPKSVKDVPADEFIKAFSAYLKKTGKIQLPASVDIMKTGSFKELAPYDADWYYVRAAAIARRVYIRQGLGVGAFRRIFGGRSNAKGSVAPEHFAKAAGGVVRHALQQLEALGLVEKTNTEKGGRKITPEGQRQMDLVAASVKLTPFALLLE</sequence>
<evidence type="ECO:0000256" key="2">
    <source>
        <dbReference type="ARBA" id="ARBA00022980"/>
    </source>
</evidence>
<reference evidence="7" key="2">
    <citation type="journal article" date="2018" name="Algal Res.">
        <title>Characterization of plant carbon substrate utilization by Auxenochlorella protothecoides.</title>
        <authorList>
            <person name="Vogler B.W."/>
            <person name="Starkenburg S.R."/>
            <person name="Sudasinghe N."/>
            <person name="Schambach J.Y."/>
            <person name="Rollin J.A."/>
            <person name="Pattathil S."/>
            <person name="Barry A.N."/>
        </authorList>
    </citation>
    <scope>NUCLEOTIDE SEQUENCE [LARGE SCALE GENOMIC DNA]</scope>
    <source>
        <strain evidence="7">UTEX 25</strain>
    </source>
</reference>
<evidence type="ECO:0000313" key="5">
    <source>
        <dbReference type="EMBL" id="RMZ52641.1"/>
    </source>
</evidence>
<evidence type="ECO:0000256" key="1">
    <source>
        <dbReference type="ARBA" id="ARBA00010014"/>
    </source>
</evidence>
<dbReference type="STRING" id="3075.A0A087SE48"/>
<dbReference type="Pfam" id="PF01090">
    <property type="entry name" value="Ribosomal_S19e"/>
    <property type="match status" value="1"/>
</dbReference>
<dbReference type="EMBL" id="QOKY01000202">
    <property type="protein sequence ID" value="RMZ52641.1"/>
    <property type="molecule type" value="Genomic_DNA"/>
</dbReference>
<gene>
    <name evidence="5" type="ORF">APUTEX25_000760</name>
    <name evidence="4" type="ORF">F751_4027</name>
</gene>
<dbReference type="FunFam" id="1.10.10.10:FF:000118">
    <property type="entry name" value="40S ribosomal protein S19"/>
    <property type="match status" value="1"/>
</dbReference>
<keyword evidence="3" id="KW-0687">Ribonucleoprotein</keyword>
<dbReference type="GO" id="GO:0000028">
    <property type="term" value="P:ribosomal small subunit assembly"/>
    <property type="evidence" value="ECO:0007669"/>
    <property type="project" value="TreeGrafter"/>
</dbReference>
<reference evidence="4 6" key="1">
    <citation type="journal article" date="2014" name="BMC Genomics">
        <title>Oil accumulation mechanisms of the oleaginous microalga Chlorella protothecoides revealed through its genome, transcriptomes, and proteomes.</title>
        <authorList>
            <person name="Gao C."/>
            <person name="Wang Y."/>
            <person name="Shen Y."/>
            <person name="Yan D."/>
            <person name="He X."/>
            <person name="Dai J."/>
            <person name="Wu Q."/>
        </authorList>
    </citation>
    <scope>NUCLEOTIDE SEQUENCE [LARGE SCALE GENOMIC DNA]</scope>
    <source>
        <strain evidence="4 6">0710</strain>
    </source>
</reference>
<dbReference type="GO" id="GO:0003735">
    <property type="term" value="F:structural constituent of ribosome"/>
    <property type="evidence" value="ECO:0007669"/>
    <property type="project" value="InterPro"/>
</dbReference>
<evidence type="ECO:0000256" key="3">
    <source>
        <dbReference type="ARBA" id="ARBA00023274"/>
    </source>
</evidence>
<dbReference type="Proteomes" id="UP000028924">
    <property type="component" value="Unassembled WGS sequence"/>
</dbReference>
<name>A0A087SE48_AUXPR</name>
<dbReference type="InterPro" id="IPR036388">
    <property type="entry name" value="WH-like_DNA-bd_sf"/>
</dbReference>
<dbReference type="SUPFAM" id="SSF46785">
    <property type="entry name" value="Winged helix' DNA-binding domain"/>
    <property type="match status" value="1"/>
</dbReference>
<protein>
    <submittedName>
        <fullName evidence="4">40S ribosomal protein S19-1</fullName>
    </submittedName>
</protein>
<proteinExistence type="inferred from homology"/>
<dbReference type="PROSITE" id="PS00628">
    <property type="entry name" value="RIBOSOMAL_S19E"/>
    <property type="match status" value="1"/>
</dbReference>
<reference evidence="5" key="3">
    <citation type="submission" date="2018-10" db="EMBL/GenBank/DDBJ databases">
        <authorList>
            <person name="Hovde B."/>
            <person name="Zhang X."/>
        </authorList>
    </citation>
    <scope>NUCLEOTIDE SEQUENCE [LARGE SCALE GENOMIC DNA]</scope>
    <source>
        <strain evidence="5">UTEX 25</strain>
    </source>
</reference>
<dbReference type="InterPro" id="IPR018277">
    <property type="entry name" value="Ribosomal_eS19_CS"/>
</dbReference>
<reference evidence="5" key="4">
    <citation type="submission" date="2018-11" db="EMBL/GenBank/DDBJ databases">
        <title>Characterization of plant carbon substrate utilization by Auxenochlorella protothecoides.</title>
        <authorList>
            <person name="Vogler B.W."/>
            <person name="Starkenburg S.R."/>
            <person name="Sudasinghe N."/>
            <person name="Schambach J.Y."/>
            <person name="Rollin J.A."/>
            <person name="Pattathil S."/>
            <person name="Barry A.N."/>
        </authorList>
    </citation>
    <scope>NUCLEOTIDE SEQUENCE [LARGE SCALE GENOMIC DNA]</scope>
    <source>
        <strain evidence="5">UTEX 25</strain>
    </source>
</reference>
<keyword evidence="6" id="KW-1185">Reference proteome</keyword>
<dbReference type="RefSeq" id="XP_011396880.1">
    <property type="nucleotide sequence ID" value="XM_011398578.1"/>
</dbReference>
<dbReference type="GO" id="GO:0003723">
    <property type="term" value="F:RNA binding"/>
    <property type="evidence" value="ECO:0007669"/>
    <property type="project" value="TreeGrafter"/>
</dbReference>
<dbReference type="Gene3D" id="1.10.10.10">
    <property type="entry name" value="Winged helix-like DNA-binding domain superfamily/Winged helix DNA-binding domain"/>
    <property type="match status" value="1"/>
</dbReference>
<comment type="similarity">
    <text evidence="1">Belongs to the eukaryotic ribosomal protein eS19 family.</text>
</comment>
<organism evidence="4 6">
    <name type="scientific">Auxenochlorella protothecoides</name>
    <name type="common">Green microalga</name>
    <name type="synonym">Chlorella protothecoides</name>
    <dbReference type="NCBI Taxonomy" id="3075"/>
    <lineage>
        <taxon>Eukaryota</taxon>
        <taxon>Viridiplantae</taxon>
        <taxon>Chlorophyta</taxon>
        <taxon>core chlorophytes</taxon>
        <taxon>Trebouxiophyceae</taxon>
        <taxon>Chlorellales</taxon>
        <taxon>Chlorellaceae</taxon>
        <taxon>Auxenochlorella</taxon>
    </lineage>
</organism>
<dbReference type="InterPro" id="IPR036390">
    <property type="entry name" value="WH_DNA-bd_sf"/>
</dbReference>